<dbReference type="PANTHER" id="PTHR46182:SF2">
    <property type="entry name" value="FI19480P1"/>
    <property type="match status" value="1"/>
</dbReference>
<dbReference type="InterPro" id="IPR013783">
    <property type="entry name" value="Ig-like_fold"/>
</dbReference>
<dbReference type="Pfam" id="PF22352">
    <property type="entry name" value="K319L-like_PKD"/>
    <property type="match status" value="1"/>
</dbReference>
<evidence type="ECO:0008006" key="3">
    <source>
        <dbReference type="Google" id="ProtNLM"/>
    </source>
</evidence>
<dbReference type="GO" id="GO:0031410">
    <property type="term" value="C:cytoplasmic vesicle"/>
    <property type="evidence" value="ECO:0007669"/>
    <property type="project" value="TreeGrafter"/>
</dbReference>
<dbReference type="Gene3D" id="2.60.40.10">
    <property type="entry name" value="Immunoglobulins"/>
    <property type="match status" value="1"/>
</dbReference>
<dbReference type="EMBL" id="FOJG01000001">
    <property type="protein sequence ID" value="SEW37540.1"/>
    <property type="molecule type" value="Genomic_DNA"/>
</dbReference>
<evidence type="ECO:0000313" key="2">
    <source>
        <dbReference type="Proteomes" id="UP000199310"/>
    </source>
</evidence>
<dbReference type="AlphaFoldDB" id="A0A1I0R9P2"/>
<gene>
    <name evidence="1" type="ORF">SAMN04488122_2518</name>
</gene>
<dbReference type="OrthoDB" id="661558at2"/>
<protein>
    <recommendedName>
        <fullName evidence="3">PKD/Chitinase domain-containing protein</fullName>
    </recommendedName>
</protein>
<dbReference type="SUPFAM" id="SSF49299">
    <property type="entry name" value="PKD domain"/>
    <property type="match status" value="1"/>
</dbReference>
<dbReference type="InterPro" id="IPR035986">
    <property type="entry name" value="PKD_dom_sf"/>
</dbReference>
<organism evidence="1 2">
    <name type="scientific">Chitinophaga arvensicola</name>
    <dbReference type="NCBI Taxonomy" id="29529"/>
    <lineage>
        <taxon>Bacteria</taxon>
        <taxon>Pseudomonadati</taxon>
        <taxon>Bacteroidota</taxon>
        <taxon>Chitinophagia</taxon>
        <taxon>Chitinophagales</taxon>
        <taxon>Chitinophagaceae</taxon>
        <taxon>Chitinophaga</taxon>
    </lineage>
</organism>
<dbReference type="PANTHER" id="PTHR46182">
    <property type="entry name" value="FI19480P1"/>
    <property type="match status" value="1"/>
</dbReference>
<reference evidence="2" key="1">
    <citation type="submission" date="2016-10" db="EMBL/GenBank/DDBJ databases">
        <authorList>
            <person name="Varghese N."/>
            <person name="Submissions S."/>
        </authorList>
    </citation>
    <scope>NUCLEOTIDE SEQUENCE [LARGE SCALE GENOMIC DNA]</scope>
    <source>
        <strain evidence="2">DSM 3695</strain>
    </source>
</reference>
<proteinExistence type="predicted"/>
<dbReference type="STRING" id="29529.SAMN04488122_2518"/>
<dbReference type="Proteomes" id="UP000199310">
    <property type="component" value="Unassembled WGS sequence"/>
</dbReference>
<dbReference type="RefSeq" id="WP_089895137.1">
    <property type="nucleotide sequence ID" value="NZ_FOJG01000001.1"/>
</dbReference>
<keyword evidence="2" id="KW-1185">Reference proteome</keyword>
<accession>A0A1I0R9P2</accession>
<evidence type="ECO:0000313" key="1">
    <source>
        <dbReference type="EMBL" id="SEW37540.1"/>
    </source>
</evidence>
<dbReference type="InterPro" id="IPR029865">
    <property type="entry name" value="KIAA0319-like"/>
</dbReference>
<name>A0A1I0R9P2_9BACT</name>
<dbReference type="GO" id="GO:0016020">
    <property type="term" value="C:membrane"/>
    <property type="evidence" value="ECO:0007669"/>
    <property type="project" value="TreeGrafter"/>
</dbReference>
<sequence>MAQNTGFVRYGNLEEYIIGTGLPTGNIKRNKPLDPDYVAPAYDPVICPLTPSASNVKNEWIIRISNKGSQFLNFLSLEVAAWDKSSSIYKAKCLLLPGEVTDLVARPVQQITDWIDLNFISGNFSKKFSVNMDAYFTDATERKLVGNITLDNNTGKTLSRLHVGRTATGGVNLLELIVTDLPGSTVSNEPPVANAGADQEVLLTDDLKLLLNGSGTDSDGQVVNYHWDKIMGPLPYHLSDPNIAAPELSGLVKGIYKFQLTVTDNRGAIGQSEVTVTVNAVSEDTAGTLVALVESGLTNAAVTQIQLIASELQTDLLTTAVTAADGPVLKNPVMGKYKMYVTISGSPGAVKAEFDDTTVCQPFHGEGLYIFPEVTIGAGSKGLALSLVAAPCNTGADTSVFVRMTTTNTVTTEQALVPFGKKKVQKADIKASFYKDADGQEPVAASLLLNYRVETTNLKTGQVEVTDTYTTVENLDSVLIGGTLLQTVYDLTLPAGQQMVSDRSSVYTLLPGMGYRLI</sequence>